<evidence type="ECO:0000313" key="9">
    <source>
        <dbReference type="EMBL" id="KAK1443072.1"/>
    </source>
</evidence>
<evidence type="ECO:0000256" key="6">
    <source>
        <dbReference type="ARBA" id="ARBA00049477"/>
    </source>
</evidence>
<dbReference type="EMBL" id="JAVEPI010000003">
    <property type="protein sequence ID" value="KAK1443072.1"/>
    <property type="molecule type" value="Genomic_DNA"/>
</dbReference>
<feature type="domain" description="Adrift-type SAM-dependent 2'-O-MTase" evidence="8">
    <location>
        <begin position="126"/>
        <end position="352"/>
    </location>
</feature>
<proteinExistence type="predicted"/>
<dbReference type="PANTHER" id="PTHR16121:SF2">
    <property type="entry name" value="CAP-SPECIFIC MRNA (NUCLEOSIDE-2'-O-)-METHYLTRANSFERASE 2"/>
    <property type="match status" value="1"/>
</dbReference>
<gene>
    <name evidence="9" type="ORF">BgAZ_305900</name>
</gene>
<dbReference type="Proteomes" id="UP001230268">
    <property type="component" value="Unassembled WGS sequence"/>
</dbReference>
<keyword evidence="3" id="KW-0489">Methyltransferase</keyword>
<dbReference type="EC" id="2.1.1.296" evidence="1"/>
<evidence type="ECO:0000259" key="8">
    <source>
        <dbReference type="PROSITE" id="PS51614"/>
    </source>
</evidence>
<dbReference type="SUPFAM" id="SSF53335">
    <property type="entry name" value="S-adenosyl-L-methionine-dependent methyltransferases"/>
    <property type="match status" value="1"/>
</dbReference>
<reference evidence="9" key="1">
    <citation type="submission" date="2023-08" db="EMBL/GenBank/DDBJ databases">
        <title>Draft sequence of the Babesia gibsoni genome.</title>
        <authorList>
            <person name="Yamagishi J.Y."/>
            <person name="Xuan X.X."/>
        </authorList>
    </citation>
    <scope>NUCLEOTIDE SEQUENCE</scope>
    <source>
        <strain evidence="9">Azabu</strain>
    </source>
</reference>
<evidence type="ECO:0000256" key="4">
    <source>
        <dbReference type="ARBA" id="ARBA00022679"/>
    </source>
</evidence>
<dbReference type="InterPro" id="IPR025807">
    <property type="entry name" value="Adrift-typ_MeTrfase"/>
</dbReference>
<comment type="catalytic activity">
    <reaction evidence="6">
        <text>a 5'-end (N(7)-methyl 5'-triphosphoguanosine)-(2'-O-methyl-ribonucleoside)-(ribonucleotide) in mRNA + S-adenosyl-L-methionine = a 5'-end (N(7)-methyl 5'-triphosphoguanosine)-(2'-O-methyl-ribonucleoside)-(2'-O-methyl-ribonucleotide) in mRNA + S-adenosyl-L-homocysteine + H(+)</text>
        <dbReference type="Rhea" id="RHEA:67024"/>
        <dbReference type="Rhea" id="RHEA-COMP:17169"/>
        <dbReference type="Rhea" id="RHEA-COMP:17170"/>
        <dbReference type="ChEBI" id="CHEBI:15378"/>
        <dbReference type="ChEBI" id="CHEBI:57856"/>
        <dbReference type="ChEBI" id="CHEBI:59789"/>
        <dbReference type="ChEBI" id="CHEBI:167612"/>
        <dbReference type="ChEBI" id="CHEBI:167614"/>
        <dbReference type="EC" id="2.1.1.296"/>
    </reaction>
</comment>
<organism evidence="9 10">
    <name type="scientific">Babesia gibsoni</name>
    <dbReference type="NCBI Taxonomy" id="33632"/>
    <lineage>
        <taxon>Eukaryota</taxon>
        <taxon>Sar</taxon>
        <taxon>Alveolata</taxon>
        <taxon>Apicomplexa</taxon>
        <taxon>Aconoidasida</taxon>
        <taxon>Piroplasmida</taxon>
        <taxon>Babesiidae</taxon>
        <taxon>Babesia</taxon>
    </lineage>
</organism>
<evidence type="ECO:0000313" key="10">
    <source>
        <dbReference type="Proteomes" id="UP001230268"/>
    </source>
</evidence>
<evidence type="ECO:0000256" key="2">
    <source>
        <dbReference type="ARBA" id="ARBA00021134"/>
    </source>
</evidence>
<feature type="region of interest" description="Disordered" evidence="7">
    <location>
        <begin position="977"/>
        <end position="998"/>
    </location>
</feature>
<dbReference type="GO" id="GO:0120550">
    <property type="term" value="F:methyltransferase cap2 activity"/>
    <property type="evidence" value="ECO:0007669"/>
    <property type="project" value="UniProtKB-EC"/>
</dbReference>
<evidence type="ECO:0000256" key="7">
    <source>
        <dbReference type="SAM" id="MobiDB-lite"/>
    </source>
</evidence>
<dbReference type="InterPro" id="IPR029063">
    <property type="entry name" value="SAM-dependent_MTases_sf"/>
</dbReference>
<keyword evidence="4" id="KW-0808">Transferase</keyword>
<dbReference type="InterPro" id="IPR050851">
    <property type="entry name" value="mRNA_Cap_2O-Ribose_MeTrfase"/>
</dbReference>
<dbReference type="PANTHER" id="PTHR16121">
    <property type="entry name" value="CAP-SPECIFIC MRNA (NUCLEOSIDE-2'-O-)-METHYLTRANSFERASE 1-RELATED"/>
    <property type="match status" value="1"/>
</dbReference>
<accession>A0AAD8PE25</accession>
<dbReference type="GO" id="GO:0006370">
    <property type="term" value="P:7-methylguanosine mRNA capping"/>
    <property type="evidence" value="ECO:0007669"/>
    <property type="project" value="TreeGrafter"/>
</dbReference>
<dbReference type="GO" id="GO:0005737">
    <property type="term" value="C:cytoplasm"/>
    <property type="evidence" value="ECO:0007669"/>
    <property type="project" value="TreeGrafter"/>
</dbReference>
<dbReference type="InterPro" id="IPR002877">
    <property type="entry name" value="RNA_MeTrfase_FtsJ_dom"/>
</dbReference>
<dbReference type="PROSITE" id="PS51614">
    <property type="entry name" value="SAM_MT_ADRIFT"/>
    <property type="match status" value="1"/>
</dbReference>
<comment type="caution">
    <text evidence="9">The sequence shown here is derived from an EMBL/GenBank/DDBJ whole genome shotgun (WGS) entry which is preliminary data.</text>
</comment>
<evidence type="ECO:0000256" key="3">
    <source>
        <dbReference type="ARBA" id="ARBA00022603"/>
    </source>
</evidence>
<dbReference type="GO" id="GO:0004483">
    <property type="term" value="F:methyltransferase cap1 activity"/>
    <property type="evidence" value="ECO:0007669"/>
    <property type="project" value="UniProtKB-ARBA"/>
</dbReference>
<dbReference type="Pfam" id="PF01728">
    <property type="entry name" value="FtsJ"/>
    <property type="match status" value="1"/>
</dbReference>
<keyword evidence="10" id="KW-1185">Reference proteome</keyword>
<dbReference type="Gene3D" id="3.40.50.12760">
    <property type="match status" value="2"/>
</dbReference>
<keyword evidence="5" id="KW-0949">S-adenosyl-L-methionine</keyword>
<dbReference type="GO" id="GO:0005634">
    <property type="term" value="C:nucleus"/>
    <property type="evidence" value="ECO:0007669"/>
    <property type="project" value="TreeGrafter"/>
</dbReference>
<name>A0AAD8PE25_BABGI</name>
<evidence type="ECO:0000256" key="1">
    <source>
        <dbReference type="ARBA" id="ARBA00012770"/>
    </source>
</evidence>
<dbReference type="AlphaFoldDB" id="A0AAD8PE25"/>
<dbReference type="GO" id="GO:0032259">
    <property type="term" value="P:methylation"/>
    <property type="evidence" value="ECO:0007669"/>
    <property type="project" value="UniProtKB-KW"/>
</dbReference>
<evidence type="ECO:0000256" key="5">
    <source>
        <dbReference type="ARBA" id="ARBA00022691"/>
    </source>
</evidence>
<protein>
    <recommendedName>
        <fullName evidence="2">Cap-specific mRNA (nucleoside-2'-O-)-methyltransferase 2</fullName>
        <ecNumber evidence="1">2.1.1.296</ecNumber>
    </recommendedName>
</protein>
<sequence>MATNNAEDQALLHNEKRFVFQGNLNRLLLDPKHVPPSSQSCAKCIQRKRVCICSTINGSVGRAPTYEVVELAETKLLLSQLKDSLNDIDINKWSVHTKLLDHTSLVVKHLSELNTNVNGHLEPGVELATNAWLKLYEILEVYKVVETLKPNIATERGEFRSFHLSECPGGFIAALNHTLKCKNSLCEHSWMATSLNPYHEANNHNECLAEDILFRETPSHWLNGADESGNIMSASIIEYIWDRVSRPSRYNKNKEPVLFDLVTADGSVNCQSDPNNQESMTAALKLSEMVCALGLMRVGSIFIIKMFTFFEESSLSMIALLSMCFKSVEVYKPHLSKASSSEVYVICIGFNGITSVLLCALCKFVNEYVHGKKNNAILPKEWIPSSFRAEVVECAKMFAQLQCRNMRNTMSQYMQIADESVLYKKKRVFATKFLNKFNIKAIPSDCRLVKYMSYSDSVITGKSTSSLFHIPKRHIPNLDARRVYVKQYRELQERRKELYKQYKTKKEPSHFLNISEECTPAEFGKNIKGMIDFSREYRPDYPELNMDRLSFDLDDRLLSDLRSDLKNQRYLKESWFVAAPLHAHEIRMSHFVCNDILYDVTCLRTYCGDKLPVVTPQDILWVEGGVGEALSDFNLLPNPGMVDLALVFKEFLKMDKYKSFLEITTNASQQFPAVSLLKRHGISGSLICGFKSSSEGGSLIHFDSFYDLQVIVNSFVGDGSLTHCLEFNYDEHLSKSSGYKALTTQLVESPLRSSCDFVFCDSRRYPAHHREPCFYELKTKHILVAQLVQALNCISPTGDIVIATSTIITRFTVCIIIVLRAVFDEVHLYHPPSAAPWTQRSYIICKRYNDKDNSLCRHFLQCLWDAICLHKKGGKEVVQSLLPVHFTQYARKLWDVNTKFLLEEFEDIALHESGEVLKSSREEHAVNLLQRLGVINILFPTRLVESSDPCRLPIFGNVEIVDKPQKRKLEELDTLVVTPPESPSIEEDGSPIWSSEES</sequence>